<gene>
    <name evidence="1" type="ORF">GO621_18670</name>
</gene>
<accession>A0A7K1T202</accession>
<keyword evidence="2" id="KW-1185">Reference proteome</keyword>
<sequence length="98" mass="11640">MRRVSINQNGVHFKIHFKSYVAYHVMNESFINFNDDEEYEGGKFSKFCKFSKSNYLDFIFKETYANEMFPGELKHFGLYCSNHVVHIVSAVEPEIEKR</sequence>
<dbReference type="Proteomes" id="UP000462014">
    <property type="component" value="Unassembled WGS sequence"/>
</dbReference>
<organism evidence="1 2">
    <name type="scientific">Mucilaginibacter arboris</name>
    <dbReference type="NCBI Taxonomy" id="2682090"/>
    <lineage>
        <taxon>Bacteria</taxon>
        <taxon>Pseudomonadati</taxon>
        <taxon>Bacteroidota</taxon>
        <taxon>Sphingobacteriia</taxon>
        <taxon>Sphingobacteriales</taxon>
        <taxon>Sphingobacteriaceae</taxon>
        <taxon>Mucilaginibacter</taxon>
    </lineage>
</organism>
<name>A0A7K1T202_9SPHI</name>
<evidence type="ECO:0000313" key="1">
    <source>
        <dbReference type="EMBL" id="MVN23548.1"/>
    </source>
</evidence>
<evidence type="ECO:0000313" key="2">
    <source>
        <dbReference type="Proteomes" id="UP000462014"/>
    </source>
</evidence>
<dbReference type="EMBL" id="WPIK01000052">
    <property type="protein sequence ID" value="MVN23548.1"/>
    <property type="molecule type" value="Genomic_DNA"/>
</dbReference>
<dbReference type="RefSeq" id="WP_157569919.1">
    <property type="nucleotide sequence ID" value="NZ_WPIK01000052.1"/>
</dbReference>
<dbReference type="AlphaFoldDB" id="A0A7K1T202"/>
<proteinExistence type="predicted"/>
<reference evidence="1 2" key="1">
    <citation type="submission" date="2019-12" db="EMBL/GenBank/DDBJ databases">
        <title>Mucilaginibacter sp. HMF7410 genome sequencing and assembly.</title>
        <authorList>
            <person name="Kang H."/>
            <person name="Cha I."/>
            <person name="Kim H."/>
            <person name="Joh K."/>
        </authorList>
    </citation>
    <scope>NUCLEOTIDE SEQUENCE [LARGE SCALE GENOMIC DNA]</scope>
    <source>
        <strain evidence="1 2">HMF7410</strain>
    </source>
</reference>
<comment type="caution">
    <text evidence="1">The sequence shown here is derived from an EMBL/GenBank/DDBJ whole genome shotgun (WGS) entry which is preliminary data.</text>
</comment>
<protein>
    <submittedName>
        <fullName evidence="1">Uncharacterized protein</fullName>
    </submittedName>
</protein>